<evidence type="ECO:0000256" key="1">
    <source>
        <dbReference type="ARBA" id="ARBA00008139"/>
    </source>
</evidence>
<comment type="similarity">
    <text evidence="1 9 10">Belongs to the peptidase M2 family.</text>
</comment>
<dbReference type="PROSITE" id="PS52011">
    <property type="entry name" value="PEPTIDASE_M2"/>
    <property type="match status" value="1"/>
</dbReference>
<keyword evidence="8 10" id="KW-0862">Zinc</keyword>
<dbReference type="CDD" id="cd06461">
    <property type="entry name" value="M2_ACE"/>
    <property type="match status" value="1"/>
</dbReference>
<evidence type="ECO:0000256" key="11">
    <source>
        <dbReference type="SAM" id="SignalP"/>
    </source>
</evidence>
<evidence type="ECO:0000256" key="7">
    <source>
        <dbReference type="PIRSR" id="PIRSR601548-4"/>
    </source>
</evidence>
<proteinExistence type="inferred from homology"/>
<keyword evidence="10" id="KW-0378">Hydrolase</keyword>
<feature type="chain" id="PRO_5012077361" description="Angiotensin-converting enzyme" evidence="11">
    <location>
        <begin position="24"/>
        <end position="599"/>
    </location>
</feature>
<evidence type="ECO:0000313" key="12">
    <source>
        <dbReference type="EMBL" id="JAV47962.1"/>
    </source>
</evidence>
<feature type="signal peptide" evidence="11">
    <location>
        <begin position="1"/>
        <end position="23"/>
    </location>
</feature>
<evidence type="ECO:0000256" key="2">
    <source>
        <dbReference type="ARBA" id="ARBA00022729"/>
    </source>
</evidence>
<evidence type="ECO:0000256" key="4">
    <source>
        <dbReference type="ARBA" id="ARBA00023180"/>
    </source>
</evidence>
<feature type="disulfide bond" evidence="9">
    <location>
        <begin position="317"/>
        <end position="335"/>
    </location>
</feature>
<comment type="cofactor">
    <cofactor evidence="10">
        <name>Zn(2+)</name>
        <dbReference type="ChEBI" id="CHEBI:29105"/>
    </cofactor>
    <text evidence="10">Binds 1 zinc ion per subunit.</text>
</comment>
<keyword evidence="8 10" id="KW-0479">Metal-binding</keyword>
<evidence type="ECO:0000256" key="10">
    <source>
        <dbReference type="RuleBase" id="RU361144"/>
    </source>
</evidence>
<dbReference type="PANTHER" id="PTHR10514:SF45">
    <property type="entry name" value="ANGIOTENSIN-CONVERTING ENZYME"/>
    <property type="match status" value="1"/>
</dbReference>
<feature type="disulfide bond" evidence="7">
    <location>
        <begin position="512"/>
        <end position="524"/>
    </location>
</feature>
<dbReference type="SUPFAM" id="SSF55486">
    <property type="entry name" value="Metalloproteases ('zincins'), catalytic domain"/>
    <property type="match status" value="1"/>
</dbReference>
<dbReference type="PANTHER" id="PTHR10514">
    <property type="entry name" value="ANGIOTENSIN-CONVERTING ENZYME"/>
    <property type="match status" value="1"/>
</dbReference>
<dbReference type="GO" id="GO:0006508">
    <property type="term" value="P:proteolysis"/>
    <property type="evidence" value="ECO:0007669"/>
    <property type="project" value="UniProtKB-KW"/>
</dbReference>
<evidence type="ECO:0000256" key="6">
    <source>
        <dbReference type="PIRSR" id="PIRSR601548-2"/>
    </source>
</evidence>
<dbReference type="GO" id="GO:0008237">
    <property type="term" value="F:metallopeptidase activity"/>
    <property type="evidence" value="ECO:0007669"/>
    <property type="project" value="UniProtKB-KW"/>
</dbReference>
<dbReference type="PRINTS" id="PR00791">
    <property type="entry name" value="PEPDIPTASEA"/>
</dbReference>
<comment type="caution">
    <text evidence="9">Lacks conserved residue(s) required for the propagation of feature annotation.</text>
</comment>
<sequence>MTSVFVLISLICLGFQLVDVILACESWENNVCRKPREKLLEKYLMEQNWILYQACMREEPPHFKPIPLQDWRNISIPDYKKALELISKYIEYDDLMKELPEEISSKSYISNIYHNAAVCLYEEDSVNVEKECKKKWISEIYDIFEKDNNWKKREHYWASWRNATGKKIKERFQQNYKSIAKIYSGNEYWALNYNTTRDNMFQDIDKAWKELLPLYQQLHAYIRRKLIKKYEEGTIRENGPIPEHLLDILGDNWWGLKDSILPFPEEKDLATVTAEQNMTISQIIEICEKFYESIGFQNLGEEFWQHLKKIKTNGSDCQNSVFAGCDGFHASVTICHKEGNGNYFFYYLIQNLISVHFQIWNSQHRKCGWADVLNGYPNPGFESGIKGVVDISVSTRNFSTSIGITNANSYAPENIFNINHLMKMALWSFVSLQYYYNIAKWMLDLSTGAIQPQEMNTKWWEYSLKYRGVCPSVKRTELDFDPGALSEIANNLPVVREFLGRIYQFQFHKGLCKIMGTDASLQSCNIYKSNEAGNRIRKMMALGRTEPWQEAMKLMTNEENTGLDVQPLLDYYKPLYEWLVEQNKNESIGWESDDATICP</sequence>
<dbReference type="GO" id="GO:0046872">
    <property type="term" value="F:metal ion binding"/>
    <property type="evidence" value="ECO:0007669"/>
    <property type="project" value="UniProtKB-KW"/>
</dbReference>
<keyword evidence="2 11" id="KW-0732">Signal</keyword>
<evidence type="ECO:0000256" key="3">
    <source>
        <dbReference type="ARBA" id="ARBA00023157"/>
    </source>
</evidence>
<keyword evidence="10" id="KW-0645">Protease</keyword>
<dbReference type="AlphaFoldDB" id="A0A1W7R9Y0"/>
<reference evidence="12" key="1">
    <citation type="submission" date="2016-11" db="EMBL/GenBank/DDBJ databases">
        <title>Venom-gland transcriptomics and venom proteomics of the black-back scorpion (Hadrurus spadix) reveal detectability challenges and an unexplored realm of animal toxin diversity.</title>
        <authorList>
            <person name="Rokyta D.R."/>
            <person name="Ward M.J."/>
        </authorList>
    </citation>
    <scope>NUCLEOTIDE SEQUENCE</scope>
    <source>
        <tissue evidence="12">Venom gland</tissue>
    </source>
</reference>
<keyword evidence="3 7" id="KW-1015">Disulfide bond</keyword>
<dbReference type="InterPro" id="IPR001548">
    <property type="entry name" value="Peptidase_M2"/>
</dbReference>
<protein>
    <recommendedName>
        <fullName evidence="10">Angiotensin-converting enzyme</fullName>
        <ecNumber evidence="10">3.4.-.-</ecNumber>
    </recommendedName>
</protein>
<accession>A0A1W7R9Y0</accession>
<dbReference type="EMBL" id="GFAH01000427">
    <property type="protein sequence ID" value="JAV47962.1"/>
    <property type="molecule type" value="Transcribed_RNA"/>
</dbReference>
<evidence type="ECO:0000256" key="8">
    <source>
        <dbReference type="PIRSR" id="PIRSR601548-8"/>
    </source>
</evidence>
<organism evidence="12">
    <name type="scientific">Hadrurus spadix</name>
    <dbReference type="NCBI Taxonomy" id="141984"/>
    <lineage>
        <taxon>Eukaryota</taxon>
        <taxon>Metazoa</taxon>
        <taxon>Ecdysozoa</taxon>
        <taxon>Arthropoda</taxon>
        <taxon>Chelicerata</taxon>
        <taxon>Arachnida</taxon>
        <taxon>Scorpiones</taxon>
        <taxon>Iurida</taxon>
        <taxon>Iuroidea</taxon>
        <taxon>Hadrurus</taxon>
    </lineage>
</organism>
<feature type="binding site" evidence="8">
    <location>
        <position position="356"/>
    </location>
    <ligand>
        <name>Zn(2+)</name>
        <dbReference type="ChEBI" id="CHEBI:29105"/>
        <label>2</label>
        <note>catalytic</note>
    </ligand>
</feature>
<dbReference type="GO" id="GO:0005886">
    <property type="term" value="C:plasma membrane"/>
    <property type="evidence" value="ECO:0007669"/>
    <property type="project" value="TreeGrafter"/>
</dbReference>
<dbReference type="GO" id="GO:0008241">
    <property type="term" value="F:peptidyl-dipeptidase activity"/>
    <property type="evidence" value="ECO:0007669"/>
    <property type="project" value="InterPro"/>
</dbReference>
<feature type="glycosylation site" description="N-linked (GlcNAc...) asparagine; partial" evidence="5">
    <location>
        <position position="560"/>
    </location>
</feature>
<name>A0A1W7R9Y0_9SCOR</name>
<dbReference type="Pfam" id="PF01401">
    <property type="entry name" value="Peptidase_M2"/>
    <property type="match status" value="1"/>
</dbReference>
<evidence type="ECO:0000256" key="9">
    <source>
        <dbReference type="PROSITE-ProRule" id="PRU01355"/>
    </source>
</evidence>
<feature type="binding site" evidence="6">
    <location>
        <position position="496"/>
    </location>
    <ligand>
        <name>chloride</name>
        <dbReference type="ChEBI" id="CHEBI:17996"/>
        <label>1</label>
    </ligand>
</feature>
<evidence type="ECO:0000256" key="5">
    <source>
        <dbReference type="PIRSR" id="PIRSR601548-10"/>
    </source>
</evidence>
<feature type="disulfide bond" evidence="7">
    <location>
        <begin position="119"/>
        <end position="132"/>
    </location>
</feature>
<keyword evidence="10" id="KW-0482">Metalloprotease</keyword>
<dbReference type="GO" id="GO:0004180">
    <property type="term" value="F:carboxypeptidase activity"/>
    <property type="evidence" value="ECO:0007669"/>
    <property type="project" value="UniProtKB-KW"/>
</dbReference>
<keyword evidence="4 5" id="KW-0325">Glycoprotein</keyword>
<keyword evidence="10" id="KW-0121">Carboxypeptidase</keyword>
<dbReference type="EC" id="3.4.-.-" evidence="10"/>
<feature type="binding site" evidence="6">
    <location>
        <position position="193"/>
    </location>
    <ligand>
        <name>chloride</name>
        <dbReference type="ChEBI" id="CHEBI:17996"/>
        <label>1</label>
    </ligand>
</feature>